<proteinExistence type="predicted"/>
<dbReference type="GO" id="GO:0050313">
    <property type="term" value="F:sulfur dioxygenase activity"/>
    <property type="evidence" value="ECO:0007669"/>
    <property type="project" value="InterPro"/>
</dbReference>
<name>A0A0P0CPB7_9BACT</name>
<dbReference type="GO" id="GO:0016740">
    <property type="term" value="F:transferase activity"/>
    <property type="evidence" value="ECO:0007669"/>
    <property type="project" value="UniProtKB-KW"/>
</dbReference>
<dbReference type="InterPro" id="IPR001279">
    <property type="entry name" value="Metallo-B-lactamas"/>
</dbReference>
<dbReference type="OrthoDB" id="9784009at2"/>
<dbReference type="GO" id="GO:0070813">
    <property type="term" value="P:hydrogen sulfide metabolic process"/>
    <property type="evidence" value="ECO:0007669"/>
    <property type="project" value="TreeGrafter"/>
</dbReference>
<dbReference type="FunFam" id="3.60.15.10:FF:000030">
    <property type="entry name" value="Metallo-beta-lactamase family protein"/>
    <property type="match status" value="1"/>
</dbReference>
<organism evidence="3 4">
    <name type="scientific">Rufibacter tibetensis</name>
    <dbReference type="NCBI Taxonomy" id="512763"/>
    <lineage>
        <taxon>Bacteria</taxon>
        <taxon>Pseudomonadati</taxon>
        <taxon>Bacteroidota</taxon>
        <taxon>Cytophagia</taxon>
        <taxon>Cytophagales</taxon>
        <taxon>Hymenobacteraceae</taxon>
        <taxon>Rufibacter</taxon>
    </lineage>
</organism>
<feature type="domain" description="Rhodanese" evidence="2">
    <location>
        <begin position="265"/>
        <end position="314"/>
    </location>
</feature>
<dbReference type="CDD" id="cd00158">
    <property type="entry name" value="RHOD"/>
    <property type="match status" value="1"/>
</dbReference>
<keyword evidence="4" id="KW-1185">Reference proteome</keyword>
<keyword evidence="1" id="KW-0479">Metal-binding</keyword>
<dbReference type="PATRIC" id="fig|512763.3.peg.2006"/>
<dbReference type="SUPFAM" id="SSF52821">
    <property type="entry name" value="Rhodanese/Cell cycle control phosphatase"/>
    <property type="match status" value="2"/>
</dbReference>
<dbReference type="InterPro" id="IPR036873">
    <property type="entry name" value="Rhodanese-like_dom_sf"/>
</dbReference>
<dbReference type="SUPFAM" id="SSF56281">
    <property type="entry name" value="Metallo-hydrolase/oxidoreductase"/>
    <property type="match status" value="1"/>
</dbReference>
<dbReference type="InterPro" id="IPR044528">
    <property type="entry name" value="POD-like_MBL-fold"/>
</dbReference>
<dbReference type="PANTHER" id="PTHR43084">
    <property type="entry name" value="PERSULFIDE DIOXYGENASE ETHE1"/>
    <property type="match status" value="1"/>
</dbReference>
<dbReference type="Proteomes" id="UP000061382">
    <property type="component" value="Chromosome"/>
</dbReference>
<dbReference type="STRING" id="512763.DC20_09085"/>
<sequence>MKIEQIEDKGLSHFSYIIMSDAEIAVIDPARDPRPYEEFAMVHDARIIAVIETHPHADFVSGHVELSEAKQAPIYVSKRAGAKYKHTPFDEGDELRIGEITLQAINTPGHSPDSISILLRDENGKEHAIFTGDSLFIGDVGRPDLRENVGNETAAREELARQMYHTTREKLMNLPDEVLVYPAHGAGSLCGKAISEAKSSTIGDEKRTNPALQEMTEEAFVSFINQDQPFVPKYFEYAVRLNRRGAPKFQSAIKQVPIIAPDHRRHKDALIIDTRPEDRFKQGHLPTAINLQDGPKFETWLGSIVAPEEKFYLLSEDEENLKELIERTARIGYEPFILGALPVPPAGSEKSPVLDIEHFRSNPEAYTILDVRNSNEIEEQRVFANAVEMPLHQLRERINEIPVDKPIVVHCAGGYRSAAGASIIGQAITEVPVYDLGSAITQFNSPR</sequence>
<protein>
    <submittedName>
        <fullName evidence="3">Sulfurtransferase</fullName>
    </submittedName>
</protein>
<dbReference type="InterPro" id="IPR001763">
    <property type="entry name" value="Rhodanese-like_dom"/>
</dbReference>
<evidence type="ECO:0000313" key="4">
    <source>
        <dbReference type="Proteomes" id="UP000061382"/>
    </source>
</evidence>
<dbReference type="AlphaFoldDB" id="A0A0P0CPB7"/>
<dbReference type="EMBL" id="CP012643">
    <property type="protein sequence ID" value="ALI99101.1"/>
    <property type="molecule type" value="Genomic_DNA"/>
</dbReference>
<dbReference type="Gene3D" id="3.40.250.10">
    <property type="entry name" value="Rhodanese-like domain"/>
    <property type="match status" value="2"/>
</dbReference>
<dbReference type="RefSeq" id="WP_062543545.1">
    <property type="nucleotide sequence ID" value="NZ_CP012643.1"/>
</dbReference>
<evidence type="ECO:0000259" key="2">
    <source>
        <dbReference type="PROSITE" id="PS50206"/>
    </source>
</evidence>
<dbReference type="GO" id="GO:0046872">
    <property type="term" value="F:metal ion binding"/>
    <property type="evidence" value="ECO:0007669"/>
    <property type="project" value="UniProtKB-KW"/>
</dbReference>
<evidence type="ECO:0000313" key="3">
    <source>
        <dbReference type="EMBL" id="ALI99101.1"/>
    </source>
</evidence>
<dbReference type="SMART" id="SM00849">
    <property type="entry name" value="Lactamase_B"/>
    <property type="match status" value="1"/>
</dbReference>
<dbReference type="Pfam" id="PF00581">
    <property type="entry name" value="Rhodanese"/>
    <property type="match status" value="2"/>
</dbReference>
<dbReference type="KEGG" id="rti:DC20_09085"/>
<gene>
    <name evidence="3" type="ORF">DC20_09085</name>
</gene>
<dbReference type="Pfam" id="PF00753">
    <property type="entry name" value="Lactamase_B"/>
    <property type="match status" value="1"/>
</dbReference>
<feature type="domain" description="Rhodanese" evidence="2">
    <location>
        <begin position="362"/>
        <end position="445"/>
    </location>
</feature>
<dbReference type="InterPro" id="IPR051682">
    <property type="entry name" value="Mito_Persulfide_Diox"/>
</dbReference>
<dbReference type="InterPro" id="IPR036866">
    <property type="entry name" value="RibonucZ/Hydroxyglut_hydro"/>
</dbReference>
<dbReference type="PANTHER" id="PTHR43084:SF1">
    <property type="entry name" value="PERSULFIDE DIOXYGENASE ETHE1, MITOCHONDRIAL"/>
    <property type="match status" value="1"/>
</dbReference>
<dbReference type="CDD" id="cd07724">
    <property type="entry name" value="POD-like_MBL-fold"/>
    <property type="match status" value="1"/>
</dbReference>
<dbReference type="GO" id="GO:0006749">
    <property type="term" value="P:glutathione metabolic process"/>
    <property type="evidence" value="ECO:0007669"/>
    <property type="project" value="InterPro"/>
</dbReference>
<evidence type="ECO:0000256" key="1">
    <source>
        <dbReference type="ARBA" id="ARBA00022723"/>
    </source>
</evidence>
<keyword evidence="3" id="KW-0808">Transferase</keyword>
<accession>A0A0P0CPB7</accession>
<dbReference type="PROSITE" id="PS50206">
    <property type="entry name" value="RHODANESE_3"/>
    <property type="match status" value="2"/>
</dbReference>
<reference evidence="3 4" key="1">
    <citation type="submission" date="2015-08" db="EMBL/GenBank/DDBJ databases">
        <title>Complete genome sequence of Rufibacter tibetensis strain 1351t, a radiation-resistant bacterium from tibet plateau.</title>
        <authorList>
            <person name="Dai J."/>
        </authorList>
    </citation>
    <scope>NUCLEOTIDE SEQUENCE [LARGE SCALE GENOMIC DNA]</scope>
    <source>
        <strain evidence="3 4">1351</strain>
    </source>
</reference>
<dbReference type="Gene3D" id="3.60.15.10">
    <property type="entry name" value="Ribonuclease Z/Hydroxyacylglutathione hydrolase-like"/>
    <property type="match status" value="1"/>
</dbReference>